<sequence>MSKLAIVTGGTRGIGKAISVSLKNKGFIVVANFCDNQQKAQELKEKFSINTKQWDVKDYTACCYAVEKIENEFGTHVSVLVNNAGITKDVMFHKMLQQEWQEVIDTNLGSCFNMCRAVINQMRKQNYGRIVNISSINAQVGQVGQANYSASKAGIIGFTKALAKESALKNITVNCIAPGYIMTEMVAGMPLQIREQIIATTAVKRLGEPEEIARAVEFLVDENAGFITGETLSVNGGQKSKRLKEKLLDIYSDYLISQNKNATAIGLSELLSGELSHDQITRFLHSGEYGSKELWQYVKGLVRQQEEVDEGVLIIDDTVEEKAYTDENEIMCWHYSYAKGTDGKDLGLNTGENNYKGLQQLMFTGNGVINIQAANNGPISVPHVDFMAYGRPTTVNILTDFMVGHNSIAAQVDAINIGDSSTINPPKFTINVGSTGNLNLLQGNSTIKFQHPDAVFKLENTVGDARIVTFNRDLEPPIDDYGIVELSAEGAKSILTIKGINKAGKLGQAGKSFSELNISGDTNIIIEPEVFAKNINLNSEFNDPKGYITFSNIINGNVIFNDDIILNAQEKIIGNIDFVGKIGKVNLAAGKTISGNVISTGGKNGELNIGENGEVKGNIGDESNGIKTITIQKGTAQFFAGKNFPSIEVGSLFKIFKRLTRLNYKPQYKSQIVVDQFITDGTGEAQFNDSVFIGKKESRDTIIGGKLKFKDDVWINSAVKKAEKIQFGDNKTAILAQNIEAQGIVTGNNSKVIIAENLKIITDDKLTVNNILLDLGNKTLTLDSDVEFKGTLIINTIYNSKTKNGNLATISDDKKLQFTDDLTEISINISFPENMTLLRDNKYTLISVKNKNNIVGLTKEKRPKDFVKLNVSNNIFDTWDIDENGNLVLYKLRMNSSSQTDPLPEVAEIANLTKQLGQVKEASATMQIETEKREEQLKQEVNKAQDEVQNLSTQLKEATHTKEQKEKDIQQLAGQLAQANNDKEKTKQSLENLTQQCSEEKQTLQQANKELVEQFAVLTTTKNTQDKKLQELNEQLKEATDTKEQKEKEIQQLTGQLTQANIDKEKTKQSLENLTQEYSEEKQTLQQANKELAEQFAVLASTKNTQDKKLQELNEQLKEATDTKEQKEKEIQQLTGQLAQANIDKEKTKQSLENLTQQCSEEKQTLQQANKELAEQFAVLTSTKNTQDKELQGLHKQLEEAKNTKEQKENEIEQLAGQLAQANNDKEKTKQSLENLAQQCSEEKQTLQQANKELVEQFAVLTSTKNTQDKELQGLHKQLEEAKNTKEQKENEIEQLAGQLAQANNDKEKTKQSLENLTQQCSEEKQTLQQANKELVEQFAVLTSTKNTQDKELQGLHKQLEEAKNTKEQKENEIEQLAGQLAQANNDKEKTKQNFEESSKECSAMYQTFQAEKETLQQQLTTAKNDLIKLEQSVATLELEIDKERQELPTLSSTKEPIIRQIFAQNAEQKEFANQLISANSTSDAGKFYNNLVQFDNNIADIRQASDRLIMRNIPASVIMWNTLKDMQPADQRISELHSIANHAVIGAGDLDNSKKTLGVWIAPFVTVSIQKPYNTSGGYKSHMHGKIFGADYLVNDSFILGVSYSHINTTIKYQDTKIGDTSKVRTDIGSLYGIQTWQNNSFLEGIFSYALSKVKAIEGRKTPINMEQTVGKYTATVYSGQLVMGYNYFTPPKKIIIAPILGLRYTKFKDINYKENGSSYQDLRINIKSHDQLEGITGVRVSYPIYASQMLIIPQLHGNINFNIKNKFLKIDARMDGIESPLPTGAFEKQRVFFNIGASLLTKWNTQSLEYGIQYNTILTKGYTAHQGSIKIKANF</sequence>
<evidence type="ECO:0000256" key="4">
    <source>
        <dbReference type="ARBA" id="ARBA00048508"/>
    </source>
</evidence>
<dbReference type="GO" id="GO:0032787">
    <property type="term" value="P:monocarboxylic acid metabolic process"/>
    <property type="evidence" value="ECO:0007669"/>
    <property type="project" value="UniProtKB-ARBA"/>
</dbReference>
<dbReference type="InterPro" id="IPR006315">
    <property type="entry name" value="OM_autotransptr_brl_dom"/>
</dbReference>
<dbReference type="NCBIfam" id="TIGR01414">
    <property type="entry name" value="autotrans_barl"/>
    <property type="match status" value="1"/>
</dbReference>
<comment type="caution">
    <text evidence="7">The sequence shown here is derived from an EMBL/GenBank/DDBJ whole genome shotgun (WGS) entry which is preliminary data.</text>
</comment>
<reference evidence="7" key="1">
    <citation type="submission" date="2022-07" db="EMBL/GenBank/DDBJ databases">
        <authorList>
            <person name="Trinca V."/>
            <person name="Uliana J.V.C."/>
            <person name="Torres T.T."/>
            <person name="Ward R.J."/>
            <person name="Monesi N."/>
        </authorList>
    </citation>
    <scope>NUCLEOTIDE SEQUENCE</scope>
    <source>
        <strain evidence="7">HSMRA1968</strain>
        <tissue evidence="7">Whole embryos</tissue>
    </source>
</reference>
<dbReference type="Gene3D" id="3.40.50.720">
    <property type="entry name" value="NAD(P)-binding Rossmann-like Domain"/>
    <property type="match status" value="1"/>
</dbReference>
<dbReference type="InterPro" id="IPR050259">
    <property type="entry name" value="SDR"/>
</dbReference>
<evidence type="ECO:0000256" key="3">
    <source>
        <dbReference type="ARBA" id="ARBA00023002"/>
    </source>
</evidence>
<name>A0A9Q0N7F9_9DIPT</name>
<dbReference type="PROSITE" id="PS00061">
    <property type="entry name" value="ADH_SHORT"/>
    <property type="match status" value="1"/>
</dbReference>
<dbReference type="FunFam" id="3.40.50.720:FF:000173">
    <property type="entry name" value="3-oxoacyl-[acyl-carrier protein] reductase"/>
    <property type="match status" value="1"/>
</dbReference>
<dbReference type="SUPFAM" id="SSF51735">
    <property type="entry name" value="NAD(P)-binding Rossmann-fold domains"/>
    <property type="match status" value="1"/>
</dbReference>
<evidence type="ECO:0000256" key="2">
    <source>
        <dbReference type="ARBA" id="ARBA00012948"/>
    </source>
</evidence>
<dbReference type="NCBIfam" id="NF009464">
    <property type="entry name" value="PRK12824.1"/>
    <property type="match status" value="1"/>
</dbReference>
<dbReference type="GO" id="GO:0004316">
    <property type="term" value="F:3-oxoacyl-[acyl-carrier-protein] reductase (NADPH) activity"/>
    <property type="evidence" value="ECO:0007669"/>
    <property type="project" value="UniProtKB-EC"/>
</dbReference>
<dbReference type="PANTHER" id="PTHR42879">
    <property type="entry name" value="3-OXOACYL-(ACYL-CARRIER-PROTEIN) REDUCTASE"/>
    <property type="match status" value="1"/>
</dbReference>
<dbReference type="GO" id="GO:0018454">
    <property type="term" value="F:acetoacetyl-CoA reductase activity"/>
    <property type="evidence" value="ECO:0007669"/>
    <property type="project" value="InterPro"/>
</dbReference>
<dbReference type="Gene3D" id="1.10.287.1490">
    <property type="match status" value="1"/>
</dbReference>
<dbReference type="EMBL" id="WJQU01000001">
    <property type="protein sequence ID" value="KAJ6645060.1"/>
    <property type="molecule type" value="Genomic_DNA"/>
</dbReference>
<dbReference type="InterPro" id="IPR036709">
    <property type="entry name" value="Autotransporte_beta_dom_sf"/>
</dbReference>
<comment type="similarity">
    <text evidence="1">Belongs to the short-chain dehydrogenases/reductases (SDR) family.</text>
</comment>
<dbReference type="NCBIfam" id="TIGR01829">
    <property type="entry name" value="AcAcCoA_reduct"/>
    <property type="match status" value="1"/>
</dbReference>
<dbReference type="InterPro" id="IPR005546">
    <property type="entry name" value="Autotransporte_beta"/>
</dbReference>
<comment type="catalytic activity">
    <reaction evidence="4">
        <text>a (3R)-hydroxyacyl-[ACP] + NADP(+) = a 3-oxoacyl-[ACP] + NADPH + H(+)</text>
        <dbReference type="Rhea" id="RHEA:17397"/>
        <dbReference type="Rhea" id="RHEA-COMP:9916"/>
        <dbReference type="Rhea" id="RHEA-COMP:9945"/>
        <dbReference type="ChEBI" id="CHEBI:15378"/>
        <dbReference type="ChEBI" id="CHEBI:57783"/>
        <dbReference type="ChEBI" id="CHEBI:58349"/>
        <dbReference type="ChEBI" id="CHEBI:78776"/>
        <dbReference type="ChEBI" id="CHEBI:78827"/>
        <dbReference type="EC" id="1.1.1.100"/>
    </reaction>
</comment>
<keyword evidence="3" id="KW-0560">Oxidoreductase</keyword>
<accession>A0A9Q0N7F9</accession>
<dbReference type="SMART" id="SM00869">
    <property type="entry name" value="Autotransporter"/>
    <property type="match status" value="1"/>
</dbReference>
<evidence type="ECO:0000256" key="1">
    <source>
        <dbReference type="ARBA" id="ARBA00006484"/>
    </source>
</evidence>
<dbReference type="NCBIfam" id="NF009466">
    <property type="entry name" value="PRK12826.1-2"/>
    <property type="match status" value="1"/>
</dbReference>
<feature type="domain" description="Autotransporter" evidence="6">
    <location>
        <begin position="1553"/>
        <end position="1837"/>
    </location>
</feature>
<keyword evidence="5" id="KW-0175">Coiled coil</keyword>
<dbReference type="Proteomes" id="UP001151699">
    <property type="component" value="Chromosome A"/>
</dbReference>
<dbReference type="CDD" id="cd05333">
    <property type="entry name" value="BKR_SDR_c"/>
    <property type="match status" value="1"/>
</dbReference>
<dbReference type="Pfam" id="PF00106">
    <property type="entry name" value="adh_short"/>
    <property type="match status" value="1"/>
</dbReference>
<keyword evidence="8" id="KW-1185">Reference proteome</keyword>
<dbReference type="SUPFAM" id="SSF103515">
    <property type="entry name" value="Autotransporter"/>
    <property type="match status" value="1"/>
</dbReference>
<feature type="coiled-coil region" evidence="5">
    <location>
        <begin position="927"/>
        <end position="1447"/>
    </location>
</feature>
<dbReference type="InterPro" id="IPR036291">
    <property type="entry name" value="NAD(P)-bd_dom_sf"/>
</dbReference>
<dbReference type="Gene3D" id="2.40.128.130">
    <property type="entry name" value="Autotransporter beta-domain"/>
    <property type="match status" value="1"/>
</dbReference>
<dbReference type="GO" id="GO:0042619">
    <property type="term" value="P:poly-hydroxybutyrate biosynthetic process"/>
    <property type="evidence" value="ECO:0007669"/>
    <property type="project" value="InterPro"/>
</dbReference>
<protein>
    <recommendedName>
        <fullName evidence="2">3-oxoacyl-[acyl-carrier-protein] reductase</fullName>
        <ecNumber evidence="2">1.1.1.100</ecNumber>
    </recommendedName>
</protein>
<dbReference type="GO" id="GO:0005737">
    <property type="term" value="C:cytoplasm"/>
    <property type="evidence" value="ECO:0007669"/>
    <property type="project" value="InterPro"/>
</dbReference>
<dbReference type="Pfam" id="PF03797">
    <property type="entry name" value="Autotransporter"/>
    <property type="match status" value="1"/>
</dbReference>
<gene>
    <name evidence="7" type="primary">phaB</name>
    <name evidence="7" type="ORF">Bhyg_00261</name>
</gene>
<dbReference type="PRINTS" id="PR00080">
    <property type="entry name" value="SDRFAMILY"/>
</dbReference>
<dbReference type="EC" id="1.1.1.100" evidence="2"/>
<dbReference type="InterPro" id="IPR020904">
    <property type="entry name" value="Sc_DH/Rdtase_CS"/>
</dbReference>
<dbReference type="OrthoDB" id="294295at2759"/>
<dbReference type="InterPro" id="IPR011283">
    <property type="entry name" value="Acetoacetyl-CoA_reductase"/>
</dbReference>
<dbReference type="InterPro" id="IPR002347">
    <property type="entry name" value="SDR_fam"/>
</dbReference>
<proteinExistence type="inferred from homology"/>
<dbReference type="PROSITE" id="PS51208">
    <property type="entry name" value="AUTOTRANSPORTER"/>
    <property type="match status" value="1"/>
</dbReference>
<evidence type="ECO:0000313" key="7">
    <source>
        <dbReference type="EMBL" id="KAJ6645060.1"/>
    </source>
</evidence>
<evidence type="ECO:0000259" key="6">
    <source>
        <dbReference type="PROSITE" id="PS51208"/>
    </source>
</evidence>
<evidence type="ECO:0000256" key="5">
    <source>
        <dbReference type="SAM" id="Coils"/>
    </source>
</evidence>
<dbReference type="GO" id="GO:0019867">
    <property type="term" value="C:outer membrane"/>
    <property type="evidence" value="ECO:0007669"/>
    <property type="project" value="InterPro"/>
</dbReference>
<evidence type="ECO:0000313" key="8">
    <source>
        <dbReference type="Proteomes" id="UP001151699"/>
    </source>
</evidence>
<organism evidence="7 8">
    <name type="scientific">Pseudolycoriella hygida</name>
    <dbReference type="NCBI Taxonomy" id="35572"/>
    <lineage>
        <taxon>Eukaryota</taxon>
        <taxon>Metazoa</taxon>
        <taxon>Ecdysozoa</taxon>
        <taxon>Arthropoda</taxon>
        <taxon>Hexapoda</taxon>
        <taxon>Insecta</taxon>
        <taxon>Pterygota</taxon>
        <taxon>Neoptera</taxon>
        <taxon>Endopterygota</taxon>
        <taxon>Diptera</taxon>
        <taxon>Nematocera</taxon>
        <taxon>Sciaroidea</taxon>
        <taxon>Sciaridae</taxon>
        <taxon>Pseudolycoriella</taxon>
    </lineage>
</organism>
<dbReference type="PRINTS" id="PR00081">
    <property type="entry name" value="GDHRDH"/>
</dbReference>
<dbReference type="PANTHER" id="PTHR42879:SF2">
    <property type="entry name" value="3-OXOACYL-[ACYL-CARRIER-PROTEIN] REDUCTASE FABG"/>
    <property type="match status" value="1"/>
</dbReference>